<organism evidence="3 4">
    <name type="scientific">Amycolatopsis ultiminotia</name>
    <dbReference type="NCBI Taxonomy" id="543629"/>
    <lineage>
        <taxon>Bacteria</taxon>
        <taxon>Bacillati</taxon>
        <taxon>Actinomycetota</taxon>
        <taxon>Actinomycetes</taxon>
        <taxon>Pseudonocardiales</taxon>
        <taxon>Pseudonocardiaceae</taxon>
        <taxon>Amycolatopsis</taxon>
    </lineage>
</organism>
<protein>
    <submittedName>
        <fullName evidence="3">Asp23/Gls24 family envelope stress response protein</fullName>
    </submittedName>
</protein>
<dbReference type="EMBL" id="BAAAZN010000001">
    <property type="protein sequence ID" value="GAA3524554.1"/>
    <property type="molecule type" value="Genomic_DNA"/>
</dbReference>
<dbReference type="RefSeq" id="WP_344854536.1">
    <property type="nucleotide sequence ID" value="NZ_BAAAZN010000001.1"/>
</dbReference>
<sequence length="154" mass="15811">MAESTETKSRPAQAEVEQTKKGTLATNEGLTTIADVVVQKIAGLAAREVPGVHALGGGAARAFSALRERIPGASASAGQGVSVEVGEKQAAVDLQVVVEYGASIADVSRSIRRGVITGVEHMTGLEVVEVNIGVSDLHLPEDDEDAPADSGRVQ</sequence>
<evidence type="ECO:0000313" key="4">
    <source>
        <dbReference type="Proteomes" id="UP001500689"/>
    </source>
</evidence>
<gene>
    <name evidence="3" type="ORF">GCM10022222_03880</name>
</gene>
<dbReference type="PANTHER" id="PTHR34297">
    <property type="entry name" value="HYPOTHETICAL CYTOSOLIC PROTEIN-RELATED"/>
    <property type="match status" value="1"/>
</dbReference>
<evidence type="ECO:0000256" key="1">
    <source>
        <dbReference type="ARBA" id="ARBA00005721"/>
    </source>
</evidence>
<accession>A0ABP6UX94</accession>
<feature type="region of interest" description="Disordered" evidence="2">
    <location>
        <begin position="1"/>
        <end position="21"/>
    </location>
</feature>
<keyword evidence="4" id="KW-1185">Reference proteome</keyword>
<evidence type="ECO:0000313" key="3">
    <source>
        <dbReference type="EMBL" id="GAA3524554.1"/>
    </source>
</evidence>
<comment type="similarity">
    <text evidence="1">Belongs to the asp23 family.</text>
</comment>
<name>A0ABP6UX94_9PSEU</name>
<dbReference type="InterPro" id="IPR005531">
    <property type="entry name" value="Asp23"/>
</dbReference>
<dbReference type="Pfam" id="PF03780">
    <property type="entry name" value="Asp23"/>
    <property type="match status" value="1"/>
</dbReference>
<dbReference type="Proteomes" id="UP001500689">
    <property type="component" value="Unassembled WGS sequence"/>
</dbReference>
<comment type="caution">
    <text evidence="3">The sequence shown here is derived from an EMBL/GenBank/DDBJ whole genome shotgun (WGS) entry which is preliminary data.</text>
</comment>
<proteinExistence type="inferred from homology"/>
<evidence type="ECO:0000256" key="2">
    <source>
        <dbReference type="SAM" id="MobiDB-lite"/>
    </source>
</evidence>
<dbReference type="PANTHER" id="PTHR34297:SF3">
    <property type="entry name" value="ALKALINE SHOCK PROTEIN 23"/>
    <property type="match status" value="1"/>
</dbReference>
<reference evidence="4" key="1">
    <citation type="journal article" date="2019" name="Int. J. Syst. Evol. Microbiol.">
        <title>The Global Catalogue of Microorganisms (GCM) 10K type strain sequencing project: providing services to taxonomists for standard genome sequencing and annotation.</title>
        <authorList>
            <consortium name="The Broad Institute Genomics Platform"/>
            <consortium name="The Broad Institute Genome Sequencing Center for Infectious Disease"/>
            <person name="Wu L."/>
            <person name="Ma J."/>
        </authorList>
    </citation>
    <scope>NUCLEOTIDE SEQUENCE [LARGE SCALE GENOMIC DNA]</scope>
    <source>
        <strain evidence="4">JCM 16898</strain>
    </source>
</reference>